<keyword evidence="2" id="KW-0808">Transferase</keyword>
<name>A0A545UCA1_9GAMM</name>
<dbReference type="InterPro" id="IPR016181">
    <property type="entry name" value="Acyl_CoA_acyltransferase"/>
</dbReference>
<keyword evidence="3" id="KW-1185">Reference proteome</keyword>
<dbReference type="InterPro" id="IPR000182">
    <property type="entry name" value="GNAT_dom"/>
</dbReference>
<dbReference type="EMBL" id="VIKS01000009">
    <property type="protein sequence ID" value="TQV87101.1"/>
    <property type="molecule type" value="Genomic_DNA"/>
</dbReference>
<dbReference type="SUPFAM" id="SSF55729">
    <property type="entry name" value="Acyl-CoA N-acyltransferases (Nat)"/>
    <property type="match status" value="1"/>
</dbReference>
<dbReference type="CDD" id="cd04301">
    <property type="entry name" value="NAT_SF"/>
    <property type="match status" value="1"/>
</dbReference>
<evidence type="ECO:0000313" key="2">
    <source>
        <dbReference type="EMBL" id="TQV87101.1"/>
    </source>
</evidence>
<dbReference type="RefSeq" id="WP_142932100.1">
    <property type="nucleotide sequence ID" value="NZ_ML660165.1"/>
</dbReference>
<reference evidence="2 3" key="1">
    <citation type="submission" date="2019-07" db="EMBL/GenBank/DDBJ databases">
        <title>Draft genome for Aliikangiella sp. M105.</title>
        <authorList>
            <person name="Wang G."/>
        </authorList>
    </citation>
    <scope>NUCLEOTIDE SEQUENCE [LARGE SCALE GENOMIC DNA]</scope>
    <source>
        <strain evidence="2 3">M105</strain>
    </source>
</reference>
<organism evidence="2 3">
    <name type="scientific">Aliikangiella coralliicola</name>
    <dbReference type="NCBI Taxonomy" id="2592383"/>
    <lineage>
        <taxon>Bacteria</taxon>
        <taxon>Pseudomonadati</taxon>
        <taxon>Pseudomonadota</taxon>
        <taxon>Gammaproteobacteria</taxon>
        <taxon>Oceanospirillales</taxon>
        <taxon>Pleioneaceae</taxon>
        <taxon>Aliikangiella</taxon>
    </lineage>
</organism>
<proteinExistence type="predicted"/>
<accession>A0A545UCA1</accession>
<protein>
    <submittedName>
        <fullName evidence="2">GNAT family N-acetyltransferase</fullName>
    </submittedName>
</protein>
<dbReference type="Proteomes" id="UP000315439">
    <property type="component" value="Unassembled WGS sequence"/>
</dbReference>
<comment type="caution">
    <text evidence="2">The sequence shown here is derived from an EMBL/GenBank/DDBJ whole genome shotgun (WGS) entry which is preliminary data.</text>
</comment>
<dbReference type="GO" id="GO:0016747">
    <property type="term" value="F:acyltransferase activity, transferring groups other than amino-acyl groups"/>
    <property type="evidence" value="ECO:0007669"/>
    <property type="project" value="InterPro"/>
</dbReference>
<dbReference type="PROSITE" id="PS51186">
    <property type="entry name" value="GNAT"/>
    <property type="match status" value="1"/>
</dbReference>
<gene>
    <name evidence="2" type="ORF">FLL46_14950</name>
</gene>
<evidence type="ECO:0000259" key="1">
    <source>
        <dbReference type="PROSITE" id="PS51186"/>
    </source>
</evidence>
<sequence>MQVQFLKSDQELSEVAEILLQLRPQYAKEKLIAQIKEQQESGYQIVYIELDGKVSSVAGFVTGQKLGWGKYLYIDDLVTNESQRSTGAGSFLINWFKDYAAELGCEQLHLDSGVQKFPAHRFYLRERFKISSHHFSITDIGG</sequence>
<feature type="domain" description="N-acetyltransferase" evidence="1">
    <location>
        <begin position="1"/>
        <end position="142"/>
    </location>
</feature>
<dbReference type="Pfam" id="PF00583">
    <property type="entry name" value="Acetyltransf_1"/>
    <property type="match status" value="1"/>
</dbReference>
<dbReference type="Gene3D" id="3.40.630.30">
    <property type="match status" value="1"/>
</dbReference>
<evidence type="ECO:0000313" key="3">
    <source>
        <dbReference type="Proteomes" id="UP000315439"/>
    </source>
</evidence>
<dbReference type="AlphaFoldDB" id="A0A545UCA1"/>
<dbReference type="OrthoDB" id="9805924at2"/>